<gene>
    <name evidence="3" type="ORF">AAF463_16555</name>
</gene>
<proteinExistence type="predicted"/>
<accession>A0AAU7TU04</accession>
<protein>
    <recommendedName>
        <fullName evidence="2">DUF4875 domain-containing protein</fullName>
    </recommendedName>
</protein>
<dbReference type="InterPro" id="IPR032383">
    <property type="entry name" value="DUF4875"/>
</dbReference>
<reference evidence="3" key="1">
    <citation type="submission" date="2024-06" db="EMBL/GenBank/DDBJ databases">
        <title>Multiomics insights into the TNT degradation mechanism by Pantoea sp. BJ2 isolated from an ammunition destruction site.</title>
        <authorList>
            <person name="Luo J."/>
        </authorList>
    </citation>
    <scope>NUCLEOTIDE SEQUENCE</scope>
    <source>
        <strain evidence="3">BJ2</strain>
    </source>
</reference>
<feature type="domain" description="DUF4875" evidence="2">
    <location>
        <begin position="90"/>
        <end position="245"/>
    </location>
</feature>
<keyword evidence="1" id="KW-0472">Membrane</keyword>
<feature type="transmembrane region" description="Helical" evidence="1">
    <location>
        <begin position="6"/>
        <end position="24"/>
    </location>
</feature>
<organism evidence="3">
    <name type="scientific">Pantoea sp. BJ2</name>
    <dbReference type="NCBI Taxonomy" id="3141322"/>
    <lineage>
        <taxon>Bacteria</taxon>
        <taxon>Pseudomonadati</taxon>
        <taxon>Pseudomonadota</taxon>
        <taxon>Gammaproteobacteria</taxon>
        <taxon>Enterobacterales</taxon>
        <taxon>Erwiniaceae</taxon>
        <taxon>Pantoea</taxon>
    </lineage>
</organism>
<keyword evidence="1" id="KW-0812">Transmembrane</keyword>
<sequence length="357" mass="40369">MQAFGVLLTFASIIIAFFIARWTYRLNTKKKPEAKARNIFSAIGTYILSVIVLVIIAAFIGISGAPESDNKAEVAKTDVEPKKEYPRQIGEAKTYSIIAQEDKSKRADNRVSSIWIMSPEAISFEDRAATVRKAAEDLQAKTNVPVIRAYLAFSKESVGRGGPLAMATYFADGCQYSGKECDDVIWDIQSSKDTVTPQQIKIYDTWYQNRKKFTDKNDNVNEDKLSNFVAKKLKIQPSEVTLVYVSLEKVNPYTSEEEEKSFTSKMKLLQDKVKERAKEIETQFSAWDGSHKDLTRRIKDAMNDPDSYKHYKTVYYDQGDHLTVITEYGGRNGFGGMVRETISADYSIDGNLLKINK</sequence>
<dbReference type="Gene3D" id="3.10.310.90">
    <property type="match status" value="1"/>
</dbReference>
<dbReference type="Pfam" id="PF16175">
    <property type="entry name" value="DUF4875"/>
    <property type="match status" value="1"/>
</dbReference>
<evidence type="ECO:0000313" key="3">
    <source>
        <dbReference type="EMBL" id="XBV44191.1"/>
    </source>
</evidence>
<evidence type="ECO:0000259" key="2">
    <source>
        <dbReference type="Pfam" id="PF16175"/>
    </source>
</evidence>
<dbReference type="EMBL" id="CP158292">
    <property type="protein sequence ID" value="XBV44191.1"/>
    <property type="molecule type" value="Genomic_DNA"/>
</dbReference>
<evidence type="ECO:0000256" key="1">
    <source>
        <dbReference type="SAM" id="Phobius"/>
    </source>
</evidence>
<dbReference type="RefSeq" id="WP_350261130.1">
    <property type="nucleotide sequence ID" value="NZ_CP158292.1"/>
</dbReference>
<keyword evidence="1" id="KW-1133">Transmembrane helix</keyword>
<feature type="transmembrane region" description="Helical" evidence="1">
    <location>
        <begin position="36"/>
        <end position="62"/>
    </location>
</feature>
<dbReference type="AlphaFoldDB" id="A0AAU7TU04"/>
<name>A0AAU7TU04_9GAMM</name>
<dbReference type="Gene3D" id="6.10.20.130">
    <property type="match status" value="1"/>
</dbReference>